<name>G9XUD4_DESHA</name>
<dbReference type="HOGENOM" id="CLU_3079152_0_0_9"/>
<evidence type="ECO:0000313" key="2">
    <source>
        <dbReference type="Proteomes" id="UP000004416"/>
    </source>
</evidence>
<comment type="caution">
    <text evidence="1">The sequence shown here is derived from an EMBL/GenBank/DDBJ whole genome shotgun (WGS) entry which is preliminary data.</text>
</comment>
<reference evidence="1 2" key="1">
    <citation type="submission" date="2011-08" db="EMBL/GenBank/DDBJ databases">
        <authorList>
            <person name="Weinstock G."/>
            <person name="Sodergren E."/>
            <person name="Clifton S."/>
            <person name="Fulton L."/>
            <person name="Fulton B."/>
            <person name="Courtney L."/>
            <person name="Fronick C."/>
            <person name="Harrison M."/>
            <person name="Strong C."/>
            <person name="Farmer C."/>
            <person name="Delahaunty K."/>
            <person name="Markovic C."/>
            <person name="Hall O."/>
            <person name="Minx P."/>
            <person name="Tomlinson C."/>
            <person name="Mitreva M."/>
            <person name="Hou S."/>
            <person name="Chen J."/>
            <person name="Wollam A."/>
            <person name="Pepin K.H."/>
            <person name="Johnson M."/>
            <person name="Bhonagiri V."/>
            <person name="Zhang X."/>
            <person name="Suruliraj S."/>
            <person name="Warren W."/>
            <person name="Chinwalla A."/>
            <person name="Mardis E.R."/>
            <person name="Wilson R.K."/>
        </authorList>
    </citation>
    <scope>NUCLEOTIDE SEQUENCE [LARGE SCALE GENOMIC DNA]</scope>
    <source>
        <strain evidence="1 2">DP7</strain>
    </source>
</reference>
<dbReference type="EMBL" id="AFZX01000120">
    <property type="protein sequence ID" value="EHL04732.1"/>
    <property type="molecule type" value="Genomic_DNA"/>
</dbReference>
<dbReference type="AlphaFoldDB" id="G9XUD4"/>
<gene>
    <name evidence="1" type="ORF">HMPREF0322_04593</name>
</gene>
<organism evidence="1 2">
    <name type="scientific">Desulfitobacterium hafniense DP7</name>
    <dbReference type="NCBI Taxonomy" id="537010"/>
    <lineage>
        <taxon>Bacteria</taxon>
        <taxon>Bacillati</taxon>
        <taxon>Bacillota</taxon>
        <taxon>Clostridia</taxon>
        <taxon>Eubacteriales</taxon>
        <taxon>Desulfitobacteriaceae</taxon>
        <taxon>Desulfitobacterium</taxon>
    </lineage>
</organism>
<protein>
    <submittedName>
        <fullName evidence="1">Uncharacterized protein</fullName>
    </submittedName>
</protein>
<evidence type="ECO:0000313" key="1">
    <source>
        <dbReference type="EMBL" id="EHL04732.1"/>
    </source>
</evidence>
<accession>G9XUD4</accession>
<dbReference type="Proteomes" id="UP000004416">
    <property type="component" value="Unassembled WGS sequence"/>
</dbReference>
<proteinExistence type="predicted"/>
<sequence length="52" mass="6126">MSRQHFFRGPASGLLRCPPLIVIPKLLCYPQRIHIKEFLLLHMKTGHKQLVY</sequence>